<keyword evidence="3" id="KW-0067">ATP-binding</keyword>
<dbReference type="Pfam" id="PF17863">
    <property type="entry name" value="AAA_lid_2"/>
    <property type="match status" value="1"/>
</dbReference>
<dbReference type="Proteomes" id="UP001147700">
    <property type="component" value="Unassembled WGS sequence"/>
</dbReference>
<dbReference type="Pfam" id="PF13519">
    <property type="entry name" value="VWA_2"/>
    <property type="match status" value="1"/>
</dbReference>
<dbReference type="InterPro" id="IPR027417">
    <property type="entry name" value="P-loop_NTPase"/>
</dbReference>
<dbReference type="Gene3D" id="3.40.50.410">
    <property type="entry name" value="von Willebrand factor, type A domain"/>
    <property type="match status" value="1"/>
</dbReference>
<dbReference type="PANTHER" id="PTHR35023:SF1">
    <property type="entry name" value="MG-PROTOPORPHYRIN IX CHELATASE"/>
    <property type="match status" value="1"/>
</dbReference>
<feature type="compositionally biased region" description="Pro residues" evidence="5">
    <location>
        <begin position="306"/>
        <end position="318"/>
    </location>
</feature>
<keyword evidence="8" id="KW-1185">Reference proteome</keyword>
<dbReference type="Pfam" id="PF01078">
    <property type="entry name" value="Mg_chelatase"/>
    <property type="match status" value="1"/>
</dbReference>
<feature type="region of interest" description="Disordered" evidence="5">
    <location>
        <begin position="295"/>
        <end position="380"/>
    </location>
</feature>
<dbReference type="InterPro" id="IPR000523">
    <property type="entry name" value="Mg_chelatse_chII-like_cat_dom"/>
</dbReference>
<dbReference type="InterPro" id="IPR036465">
    <property type="entry name" value="vWFA_dom_sf"/>
</dbReference>
<dbReference type="RefSeq" id="WP_202953653.1">
    <property type="nucleotide sequence ID" value="NZ_JAPCID010000006.1"/>
</dbReference>
<feature type="compositionally biased region" description="Basic residues" evidence="5">
    <location>
        <begin position="358"/>
        <end position="369"/>
    </location>
</feature>
<gene>
    <name evidence="7" type="ORF">OJ962_04690</name>
</gene>
<organism evidence="7 8">
    <name type="scientific">Solirubrobacter deserti</name>
    <dbReference type="NCBI Taxonomy" id="2282478"/>
    <lineage>
        <taxon>Bacteria</taxon>
        <taxon>Bacillati</taxon>
        <taxon>Actinomycetota</taxon>
        <taxon>Thermoleophilia</taxon>
        <taxon>Solirubrobacterales</taxon>
        <taxon>Solirubrobacteraceae</taxon>
        <taxon>Solirubrobacter</taxon>
    </lineage>
</organism>
<dbReference type="PANTHER" id="PTHR35023">
    <property type="entry name" value="CHELATASE-RELATED"/>
    <property type="match status" value="1"/>
</dbReference>
<reference evidence="7" key="1">
    <citation type="submission" date="2022-10" db="EMBL/GenBank/DDBJ databases">
        <title>The WGS of Solirubrobacter sp. CPCC 204708.</title>
        <authorList>
            <person name="Jiang Z."/>
        </authorList>
    </citation>
    <scope>NUCLEOTIDE SEQUENCE</scope>
    <source>
        <strain evidence="7">CPCC 204708</strain>
    </source>
</reference>
<dbReference type="Gene3D" id="1.10.8.80">
    <property type="entry name" value="Magnesium chelatase subunit I, C-Terminal domain"/>
    <property type="match status" value="1"/>
</dbReference>
<dbReference type="SUPFAM" id="SSF52540">
    <property type="entry name" value="P-loop containing nucleoside triphosphate hydrolases"/>
    <property type="match status" value="1"/>
</dbReference>
<evidence type="ECO:0000259" key="6">
    <source>
        <dbReference type="PROSITE" id="PS50234"/>
    </source>
</evidence>
<dbReference type="PROSITE" id="PS50234">
    <property type="entry name" value="VWFA"/>
    <property type="match status" value="1"/>
</dbReference>
<evidence type="ECO:0000313" key="8">
    <source>
        <dbReference type="Proteomes" id="UP001147700"/>
    </source>
</evidence>
<evidence type="ECO:0000256" key="2">
    <source>
        <dbReference type="ARBA" id="ARBA00022741"/>
    </source>
</evidence>
<evidence type="ECO:0000256" key="1">
    <source>
        <dbReference type="ARBA" id="ARBA00005799"/>
    </source>
</evidence>
<accession>A0ABT4RE24</accession>
<dbReference type="Gene3D" id="3.40.50.300">
    <property type="entry name" value="P-loop containing nucleotide triphosphate hydrolases"/>
    <property type="match status" value="1"/>
</dbReference>
<name>A0ABT4RE24_9ACTN</name>
<dbReference type="EMBL" id="JAPCID010000006">
    <property type="protein sequence ID" value="MDA0136785.1"/>
    <property type="molecule type" value="Genomic_DNA"/>
</dbReference>
<protein>
    <recommendedName>
        <fullName evidence="4">Mg-protoporphyrin IX chelatase</fullName>
    </recommendedName>
</protein>
<evidence type="ECO:0000313" key="7">
    <source>
        <dbReference type="EMBL" id="MDA0136785.1"/>
    </source>
</evidence>
<dbReference type="SUPFAM" id="SSF53300">
    <property type="entry name" value="vWA-like"/>
    <property type="match status" value="1"/>
</dbReference>
<comment type="caution">
    <text evidence="7">The sequence shown here is derived from an EMBL/GenBank/DDBJ whole genome shotgun (WGS) entry which is preliminary data.</text>
</comment>
<proteinExistence type="inferred from homology"/>
<dbReference type="InterPro" id="IPR002035">
    <property type="entry name" value="VWF_A"/>
</dbReference>
<comment type="similarity">
    <text evidence="1">Belongs to the Mg-chelatase subunits D/I family.</text>
</comment>
<sequence>MTVFPFTAIVGQEDLTEALLVCAVDPAISGVLVRGERGTAKTTAVRGLAPLIDGALVELPIGATADRVLGTLDLDRALGEGRAAFKPGLLANAHDGLLYVDEVNLLPDHLVDVLLDAAALGRVHIERDGLSTAYDARFLLVGTMNPEEGDLRPQLLDRFGLSVEVAGSSDPEVRVEIVRRRLAFDRDPDAFAARFAEDERALAQRIAAARERLAAVRLPDRILLLIAGTCARLGVDGHRADIVTARTATALAALDGADEVTTDHVKRAAKLALAHRRRRGPLQQPGLDDTELDAAMNESEPDDDPPPPSGRDNAPPPSSSENGAAPQEDRPYREGAPSRERMDAPNTPGKAPILTLKGKGRGAAGRRSRTTTGEPVDAKPAEGTVTDLALAASLRAAALRGGEFVPYEHIRSGREGNLVVFCVDASGSMGARKRMAQVKAAVLGLLTDAYQRRDKVALVTFRGDDAVVQLPPTSSVERAAEALRTLPTGGRTPLARGLEETELVIRTEQRRDPSRRALAIVVTDGRARDPEAATHAIQSLAQAAAGVVVLDGEQGPVRLGLAAQLARAAGAQVLPLEAAA</sequence>
<dbReference type="InterPro" id="IPR041628">
    <property type="entry name" value="ChlI/MoxR_AAA_lid"/>
</dbReference>
<evidence type="ECO:0000256" key="3">
    <source>
        <dbReference type="ARBA" id="ARBA00022840"/>
    </source>
</evidence>
<evidence type="ECO:0000256" key="5">
    <source>
        <dbReference type="SAM" id="MobiDB-lite"/>
    </source>
</evidence>
<dbReference type="CDD" id="cd00009">
    <property type="entry name" value="AAA"/>
    <property type="match status" value="1"/>
</dbReference>
<keyword evidence="2" id="KW-0547">Nucleotide-binding</keyword>
<evidence type="ECO:0000256" key="4">
    <source>
        <dbReference type="ARBA" id="ARBA00030759"/>
    </source>
</evidence>
<feature type="domain" description="VWFA" evidence="6">
    <location>
        <begin position="418"/>
        <end position="550"/>
    </location>
</feature>
<dbReference type="InterPro" id="IPR052989">
    <property type="entry name" value="Mg-chelatase_DI-like"/>
</dbReference>
<dbReference type="SMART" id="SM00327">
    <property type="entry name" value="VWA"/>
    <property type="match status" value="1"/>
</dbReference>
<feature type="compositionally biased region" description="Basic and acidic residues" evidence="5">
    <location>
        <begin position="327"/>
        <end position="343"/>
    </location>
</feature>